<accession>A0A2P7EBP5</accession>
<reference evidence="2" key="1">
    <citation type="submission" date="2018-03" db="EMBL/GenBank/DDBJ databases">
        <title>Ecological and genomic features of two cosmopolitan and abundant freshwater picocyanobacteria.</title>
        <authorList>
            <person name="Cabello-Yeves P.J."/>
            <person name="Picazo A."/>
            <person name="Camacho A."/>
            <person name="Callieri C."/>
            <person name="Rosselli R."/>
            <person name="Roda-Garcia J."/>
            <person name="Coutinho F.H."/>
            <person name="Rodriguez-Valera F."/>
        </authorList>
    </citation>
    <scope>NUCLEOTIDE SEQUENCE [LARGE SCALE GENOMIC DNA]</scope>
    <source>
        <strain evidence="2">Tous</strain>
    </source>
</reference>
<sequence>MGNSIELTTGQQFEIERFSRAIDATADSEQLRDLAKQLLKAWHSQKAATTWVIKQQLNPSL</sequence>
<organism evidence="1 2">
    <name type="scientific">Synechococcus lacustris str. Tous</name>
    <dbReference type="NCBI Taxonomy" id="1910958"/>
    <lineage>
        <taxon>Bacteria</taxon>
        <taxon>Bacillati</taxon>
        <taxon>Cyanobacteriota</taxon>
        <taxon>Cyanophyceae</taxon>
        <taxon>Synechococcales</taxon>
        <taxon>Synechococcaceae</taxon>
        <taxon>Synechococcus</taxon>
    </lineage>
</organism>
<name>A0A2P7EBP5_9SYNE</name>
<protein>
    <submittedName>
        <fullName evidence="1">Uncharacterized protein</fullName>
    </submittedName>
</protein>
<gene>
    <name evidence="1" type="ORF">C7K08_12105</name>
</gene>
<comment type="caution">
    <text evidence="1">The sequence shown here is derived from an EMBL/GenBank/DDBJ whole genome shotgun (WGS) entry which is preliminary data.</text>
</comment>
<dbReference type="Proteomes" id="UP000240206">
    <property type="component" value="Unassembled WGS sequence"/>
</dbReference>
<dbReference type="RefSeq" id="WP_106500852.1">
    <property type="nucleotide sequence ID" value="NZ_PXVC01000093.1"/>
</dbReference>
<dbReference type="EMBL" id="PXVC01000093">
    <property type="protein sequence ID" value="PSI00634.1"/>
    <property type="molecule type" value="Genomic_DNA"/>
</dbReference>
<keyword evidence="2" id="KW-1185">Reference proteome</keyword>
<evidence type="ECO:0000313" key="1">
    <source>
        <dbReference type="EMBL" id="PSI00634.1"/>
    </source>
</evidence>
<dbReference type="AlphaFoldDB" id="A0A2P7EBP5"/>
<proteinExistence type="predicted"/>
<evidence type="ECO:0000313" key="2">
    <source>
        <dbReference type="Proteomes" id="UP000240206"/>
    </source>
</evidence>